<proteinExistence type="inferred from homology"/>
<dbReference type="PANTHER" id="PTHR12631:SF10">
    <property type="entry name" value="BETA-XYLOSIDASE-LIKE PROTEIN-RELATED"/>
    <property type="match status" value="1"/>
</dbReference>
<organism evidence="5 6">
    <name type="scientific">Bifidobacterium amazonense</name>
    <dbReference type="NCBI Taxonomy" id="2809027"/>
    <lineage>
        <taxon>Bacteria</taxon>
        <taxon>Bacillati</taxon>
        <taxon>Actinomycetota</taxon>
        <taxon>Actinomycetes</taxon>
        <taxon>Bifidobacteriales</taxon>
        <taxon>Bifidobacteriaceae</taxon>
        <taxon>Bifidobacterium</taxon>
    </lineage>
</organism>
<protein>
    <recommendedName>
        <fullName evidence="4">Glycosyl hydrolases family 39 N-terminal catalytic domain-containing protein</fullName>
    </recommendedName>
</protein>
<evidence type="ECO:0000259" key="4">
    <source>
        <dbReference type="Pfam" id="PF01229"/>
    </source>
</evidence>
<keyword evidence="2" id="KW-0378">Hydrolase</keyword>
<evidence type="ECO:0000256" key="2">
    <source>
        <dbReference type="ARBA" id="ARBA00022801"/>
    </source>
</evidence>
<comment type="caution">
    <text evidence="5">The sequence shown here is derived from an EMBL/GenBank/DDBJ whole genome shotgun (WGS) entry which is preliminary data.</text>
</comment>
<feature type="non-terminal residue" evidence="5">
    <location>
        <position position="224"/>
    </location>
</feature>
<evidence type="ECO:0000313" key="6">
    <source>
        <dbReference type="Proteomes" id="UP000710815"/>
    </source>
</evidence>
<dbReference type="Proteomes" id="UP000710815">
    <property type="component" value="Unassembled WGS sequence"/>
</dbReference>
<dbReference type="PROSITE" id="PS01027">
    <property type="entry name" value="GLYCOSYL_HYDROL_F39"/>
    <property type="match status" value="1"/>
</dbReference>
<dbReference type="PANTHER" id="PTHR12631">
    <property type="entry name" value="ALPHA-L-IDURONIDASE"/>
    <property type="match status" value="1"/>
</dbReference>
<dbReference type="InterPro" id="IPR017853">
    <property type="entry name" value="GH"/>
</dbReference>
<dbReference type="InterPro" id="IPR051923">
    <property type="entry name" value="Glycosyl_Hydrolase_39"/>
</dbReference>
<dbReference type="RefSeq" id="WP_241513767.1">
    <property type="nucleotide sequence ID" value="NZ_JAFEJT020000026.1"/>
</dbReference>
<dbReference type="InterPro" id="IPR000514">
    <property type="entry name" value="Glyco_hydro_39"/>
</dbReference>
<reference evidence="5 6" key="1">
    <citation type="journal article" date="2021" name="Environ. Microbiol.">
        <title>Genetic insights into the dark matter of the mammalian gut microbiota through targeted genome reconstruction.</title>
        <authorList>
            <person name="Lugli G.A."/>
            <person name="Alessandri G."/>
            <person name="Milani C."/>
            <person name="Viappiani A."/>
            <person name="Fontana F."/>
            <person name="Tarracchini C."/>
            <person name="Mancabelli L."/>
            <person name="Argentini C."/>
            <person name="Ruiz L."/>
            <person name="Margolles A."/>
            <person name="van Sinderen D."/>
            <person name="Turroni F."/>
            <person name="Ventura M."/>
        </authorList>
    </citation>
    <scope>NUCLEOTIDE SEQUENCE [LARGE SCALE GENOMIC DNA]</scope>
    <source>
        <strain evidence="5 6">MA1</strain>
    </source>
</reference>
<accession>A0ABS9VVT1</accession>
<dbReference type="PRINTS" id="PR00745">
    <property type="entry name" value="GLHYDRLASE39"/>
</dbReference>
<reference evidence="5 6" key="2">
    <citation type="journal article" date="2021" name="Syst. Appl. Microbiol.">
        <title>Phylogenetic classification of ten novel species belonging to the genus Bifidobacterium comprising B. phasiani sp. nov., B. pongonis sp. nov., B. saguinibicoloris sp. nov., B. colobi sp. nov., B. simiiventris sp. nov., B. santillanense sp. nov., B. miconis sp. nov., B. amazonense sp. nov., B. pluvialisilvae sp. nov., and B. miconisargentati sp. nov.</title>
        <authorList>
            <person name="Lugli G.A."/>
            <person name="Calvete-Torre I."/>
            <person name="Alessandri G."/>
            <person name="Milani C."/>
            <person name="Turroni F."/>
            <person name="Laiolo P."/>
            <person name="Ossiprandi M.C."/>
            <person name="Margolles A."/>
            <person name="Ruiz L."/>
            <person name="Ventura M."/>
        </authorList>
    </citation>
    <scope>NUCLEOTIDE SEQUENCE [LARGE SCALE GENOMIC DNA]</scope>
    <source>
        <strain evidence="5 6">MA1</strain>
    </source>
</reference>
<dbReference type="Pfam" id="PF01229">
    <property type="entry name" value="Glyco_hydro_39"/>
    <property type="match status" value="1"/>
</dbReference>
<name>A0ABS9VVT1_9BIFI</name>
<evidence type="ECO:0000256" key="3">
    <source>
        <dbReference type="ARBA" id="ARBA00023295"/>
    </source>
</evidence>
<feature type="domain" description="Glycosyl hydrolases family 39 N-terminal catalytic" evidence="4">
    <location>
        <begin position="8"/>
        <end position="201"/>
    </location>
</feature>
<comment type="similarity">
    <text evidence="1">Belongs to the glycosyl hydrolase 39 family.</text>
</comment>
<evidence type="ECO:0000313" key="5">
    <source>
        <dbReference type="EMBL" id="MCH9276064.1"/>
    </source>
</evidence>
<sequence>MTEDNPVITVDARTQGEAFDHYWSTCVGAGRAAEGLRADWQAQLRRAVRDCGFRYLRFHGLLCDEMGVYRIVDGRERYNFAYIDMVYDAMLDAGIKPFVEFAFTPQDLASGDGTQFWWKANVTPPEDTAAWARLAAACVRHWIERYGPDEVLTWYFEVWNEPDLHAFWNGTKSQYLTMYAATATAIKDIDPRLRVGGPATSNFVPDARFDGEVEDFSRHLTNKV</sequence>
<dbReference type="Gene3D" id="3.20.20.80">
    <property type="entry name" value="Glycosidases"/>
    <property type="match status" value="1"/>
</dbReference>
<dbReference type="InterPro" id="IPR049166">
    <property type="entry name" value="GH39_cat"/>
</dbReference>
<keyword evidence="3" id="KW-0326">Glycosidase</keyword>
<gene>
    <name evidence="5" type="ORF">JS533_007230</name>
</gene>
<dbReference type="EMBL" id="JAFEJT020000026">
    <property type="protein sequence ID" value="MCH9276064.1"/>
    <property type="molecule type" value="Genomic_DNA"/>
</dbReference>
<evidence type="ECO:0000256" key="1">
    <source>
        <dbReference type="ARBA" id="ARBA00008875"/>
    </source>
</evidence>
<dbReference type="SUPFAM" id="SSF51445">
    <property type="entry name" value="(Trans)glycosidases"/>
    <property type="match status" value="1"/>
</dbReference>
<dbReference type="InterPro" id="IPR049165">
    <property type="entry name" value="GH39_as"/>
</dbReference>
<keyword evidence="6" id="KW-1185">Reference proteome</keyword>